<organism evidence="2 3">
    <name type="scientific">Shewanella denitrificans (strain OS217 / ATCC BAA-1090 / DSM 15013)</name>
    <dbReference type="NCBI Taxonomy" id="318161"/>
    <lineage>
        <taxon>Bacteria</taxon>
        <taxon>Pseudomonadati</taxon>
        <taxon>Pseudomonadota</taxon>
        <taxon>Gammaproteobacteria</taxon>
        <taxon>Alteromonadales</taxon>
        <taxon>Shewanellaceae</taxon>
        <taxon>Shewanella</taxon>
    </lineage>
</organism>
<evidence type="ECO:0000256" key="1">
    <source>
        <dbReference type="SAM" id="SignalP"/>
    </source>
</evidence>
<accession>Q12PX0</accession>
<keyword evidence="1" id="KW-0732">Signal</keyword>
<dbReference type="AlphaFoldDB" id="Q12PX0"/>
<dbReference type="OrthoDB" id="6402251at2"/>
<evidence type="ECO:0000313" key="3">
    <source>
        <dbReference type="Proteomes" id="UP000001982"/>
    </source>
</evidence>
<name>Q12PX0_SHEDO</name>
<dbReference type="HOGENOM" id="CLU_1833853_0_0_6"/>
<dbReference type="KEGG" id="sdn:Sden_1220"/>
<proteinExistence type="predicted"/>
<dbReference type="PROSITE" id="PS51257">
    <property type="entry name" value="PROKAR_LIPOPROTEIN"/>
    <property type="match status" value="1"/>
</dbReference>
<protein>
    <recommendedName>
        <fullName evidence="4">DUF2846 domain-containing protein</fullName>
    </recommendedName>
</protein>
<dbReference type="RefSeq" id="WP_011495665.1">
    <property type="nucleotide sequence ID" value="NC_007954.1"/>
</dbReference>
<dbReference type="eggNOG" id="ENOG5033KIS">
    <property type="taxonomic scope" value="Bacteria"/>
</dbReference>
<feature type="chain" id="PRO_5004181753" description="DUF2846 domain-containing protein" evidence="1">
    <location>
        <begin position="26"/>
        <end position="148"/>
    </location>
</feature>
<evidence type="ECO:0008006" key="4">
    <source>
        <dbReference type="Google" id="ProtNLM"/>
    </source>
</evidence>
<dbReference type="EMBL" id="CP000302">
    <property type="protein sequence ID" value="ABE54506.1"/>
    <property type="molecule type" value="Genomic_DNA"/>
</dbReference>
<sequence>MKASNRHLVTAILTGLLLQGCASSANDMLQCGTVAAYLAPEPQLANYRVVVTHLDSNAVISRPTYQLVPGRYQFTMVELIDSSQLKVSLSARKAKTLVVDVQADTLYHLAARFNTDKIYLGVDENYWTPIIAAEESKTCTMAKSRLQP</sequence>
<feature type="signal peptide" evidence="1">
    <location>
        <begin position="1"/>
        <end position="25"/>
    </location>
</feature>
<dbReference type="STRING" id="318161.Sden_1220"/>
<gene>
    <name evidence="2" type="ordered locus">Sden_1220</name>
</gene>
<reference evidence="2 3" key="1">
    <citation type="submission" date="2006-03" db="EMBL/GenBank/DDBJ databases">
        <title>Complete sequence of Shewanella denitrificans OS217.</title>
        <authorList>
            <consortium name="US DOE Joint Genome Institute"/>
            <person name="Copeland A."/>
            <person name="Lucas S."/>
            <person name="Lapidus A."/>
            <person name="Barry K."/>
            <person name="Detter J.C."/>
            <person name="Glavina del Rio T."/>
            <person name="Hammon N."/>
            <person name="Israni S."/>
            <person name="Dalin E."/>
            <person name="Tice H."/>
            <person name="Pitluck S."/>
            <person name="Brettin T."/>
            <person name="Bruce D."/>
            <person name="Han C."/>
            <person name="Tapia R."/>
            <person name="Gilna P."/>
            <person name="Kiss H."/>
            <person name="Schmutz J."/>
            <person name="Larimer F."/>
            <person name="Land M."/>
            <person name="Hauser L."/>
            <person name="Kyrpides N."/>
            <person name="Lykidis A."/>
            <person name="Richardson P."/>
        </authorList>
    </citation>
    <scope>NUCLEOTIDE SEQUENCE [LARGE SCALE GENOMIC DNA]</scope>
    <source>
        <strain evidence="3">OS217 / ATCC BAA-1090 / DSM 15013</strain>
    </source>
</reference>
<keyword evidence="3" id="KW-1185">Reference proteome</keyword>
<evidence type="ECO:0000313" key="2">
    <source>
        <dbReference type="EMBL" id="ABE54506.1"/>
    </source>
</evidence>
<dbReference type="Proteomes" id="UP000001982">
    <property type="component" value="Chromosome"/>
</dbReference>